<reference evidence="2 4" key="2">
    <citation type="submission" date="2016-10" db="EMBL/GenBank/DDBJ databases">
        <authorList>
            <person name="de Groot N.N."/>
        </authorList>
    </citation>
    <scope>NUCLEOTIDE SEQUENCE [LARGE SCALE GENOMIC DNA]</scope>
    <source>
        <strain evidence="2 4">CGMCC 1.10239</strain>
    </source>
</reference>
<evidence type="ECO:0008006" key="5">
    <source>
        <dbReference type="Google" id="ProtNLM"/>
    </source>
</evidence>
<evidence type="ECO:0000313" key="2">
    <source>
        <dbReference type="EMBL" id="SDM72160.1"/>
    </source>
</evidence>
<dbReference type="EMBL" id="FNGM01000017">
    <property type="protein sequence ID" value="SDM72160.1"/>
    <property type="molecule type" value="Genomic_DNA"/>
</dbReference>
<sequence length="78" mass="9398">MKYIEFGIGNRWMLRTETEWSDGTETEEKGIVPPLKFHSLYIRIWIRKTVWIIDSREGFKRSRKMRNAFKIIIGVSSY</sequence>
<protein>
    <recommendedName>
        <fullName evidence="5">DUF3977 domain-containing protein</fullName>
    </recommendedName>
</protein>
<gene>
    <name evidence="1" type="ORF">AML91_11555</name>
    <name evidence="2" type="ORF">SAMN05216191_11732</name>
</gene>
<dbReference type="OrthoDB" id="2925496at2"/>
<accession>A0A1G9VJ74</accession>
<evidence type="ECO:0000313" key="3">
    <source>
        <dbReference type="Proteomes" id="UP000070252"/>
    </source>
</evidence>
<dbReference type="EMBL" id="LIPY01000109">
    <property type="protein sequence ID" value="KWX75818.1"/>
    <property type="molecule type" value="Genomic_DNA"/>
</dbReference>
<evidence type="ECO:0000313" key="1">
    <source>
        <dbReference type="EMBL" id="KWX75818.1"/>
    </source>
</evidence>
<dbReference type="AlphaFoldDB" id="A0A1G9VJ74"/>
<keyword evidence="3" id="KW-1185">Reference proteome</keyword>
<proteinExistence type="predicted"/>
<evidence type="ECO:0000313" key="4">
    <source>
        <dbReference type="Proteomes" id="UP000182783"/>
    </source>
</evidence>
<reference evidence="1 3" key="1">
    <citation type="submission" date="2015-08" db="EMBL/GenBank/DDBJ databases">
        <title>Genome of Paenibacillus jilunlii.</title>
        <authorList>
            <person name="Sant'Anna F.H."/>
            <person name="Ambrosini A."/>
            <person name="Souza R."/>
            <person name="Bach E."/>
            <person name="Fernandes G."/>
            <person name="Balsanelli E."/>
            <person name="Baura V.A."/>
            <person name="Pedrosa F.O."/>
            <person name="Souza E.M."/>
            <person name="Passaglia L."/>
        </authorList>
    </citation>
    <scope>NUCLEOTIDE SEQUENCE [LARGE SCALE GENOMIC DNA]</scope>
    <source>
        <strain evidence="1 3">DSM 23019</strain>
    </source>
</reference>
<dbReference type="Pfam" id="PF13122">
    <property type="entry name" value="DUF3977"/>
    <property type="match status" value="1"/>
</dbReference>
<dbReference type="Proteomes" id="UP000070252">
    <property type="component" value="Unassembled WGS sequence"/>
</dbReference>
<name>A0A1G9VJ74_9BACL</name>
<dbReference type="RefSeq" id="WP_062522997.1">
    <property type="nucleotide sequence ID" value="NZ_CP048429.1"/>
</dbReference>
<dbReference type="Proteomes" id="UP000182783">
    <property type="component" value="Unassembled WGS sequence"/>
</dbReference>
<organism evidence="2 4">
    <name type="scientific">Paenibacillus jilunlii</name>
    <dbReference type="NCBI Taxonomy" id="682956"/>
    <lineage>
        <taxon>Bacteria</taxon>
        <taxon>Bacillati</taxon>
        <taxon>Bacillota</taxon>
        <taxon>Bacilli</taxon>
        <taxon>Bacillales</taxon>
        <taxon>Paenibacillaceae</taxon>
        <taxon>Paenibacillus</taxon>
    </lineage>
</organism>
<dbReference type="InterPro" id="IPR025009">
    <property type="entry name" value="DUF3977"/>
</dbReference>